<dbReference type="InParanoid" id="A0A6M4HA22"/>
<dbReference type="Proteomes" id="UP000503096">
    <property type="component" value="Chromosome"/>
</dbReference>
<dbReference type="KEGG" id="upl:DSM104440_03285"/>
<keyword evidence="4" id="KW-1185">Reference proteome</keyword>
<dbReference type="SUPFAM" id="SSF53335">
    <property type="entry name" value="S-adenosyl-L-methionine-dependent methyltransferases"/>
    <property type="match status" value="1"/>
</dbReference>
<organism evidence="3 4">
    <name type="scientific">Usitatibacter palustris</name>
    <dbReference type="NCBI Taxonomy" id="2732487"/>
    <lineage>
        <taxon>Bacteria</taxon>
        <taxon>Pseudomonadati</taxon>
        <taxon>Pseudomonadota</taxon>
        <taxon>Betaproteobacteria</taxon>
        <taxon>Nitrosomonadales</taxon>
        <taxon>Usitatibacteraceae</taxon>
        <taxon>Usitatibacter</taxon>
    </lineage>
</organism>
<dbReference type="GO" id="GO:0032259">
    <property type="term" value="P:methylation"/>
    <property type="evidence" value="ECO:0007669"/>
    <property type="project" value="UniProtKB-KW"/>
</dbReference>
<dbReference type="Pfam" id="PF04989">
    <property type="entry name" value="RMNT_CmcI"/>
    <property type="match status" value="1"/>
</dbReference>
<evidence type="ECO:0000313" key="3">
    <source>
        <dbReference type="EMBL" id="QJR16450.1"/>
    </source>
</evidence>
<accession>A0A6M4HA22</accession>
<keyword evidence="2 3" id="KW-0808">Transferase</keyword>
<proteinExistence type="predicted"/>
<dbReference type="EC" id="2.1.1.-" evidence="3"/>
<dbReference type="InterPro" id="IPR029063">
    <property type="entry name" value="SAM-dependent_MTases_sf"/>
</dbReference>
<dbReference type="GO" id="GO:0008168">
    <property type="term" value="F:methyltransferase activity"/>
    <property type="evidence" value="ECO:0007669"/>
    <property type="project" value="UniProtKB-KW"/>
</dbReference>
<sequence length="214" mass="24049">MSSSMPPEGSAYVQWFHDGNVWKYMTWHGIRTLKFPADIWNYQEIIFERGIDYVVETGTRHGGSALFFAETLAARNSAGFVVSCDVDAASRQVASHPRINFLVGDSGSPEMVAKALALLPEKRSPILLILDSDHSRDHVLRELRAWIPPLKRGDYVIVEDTIVNGHPLRPDHGPGPWEALEEFHKESPGLLLHDPVREHKFGATFAPRGYLVRT</sequence>
<dbReference type="PANTHER" id="PTHR40048">
    <property type="entry name" value="RHAMNOSYL O-METHYLTRANSFERASE"/>
    <property type="match status" value="1"/>
</dbReference>
<reference evidence="3 4" key="1">
    <citation type="submission" date="2020-04" db="EMBL/GenBank/DDBJ databases">
        <title>Usitatibacter rugosus gen. nov., sp. nov. and Usitatibacter palustris sp. nov., novel members of Usitatibacteraceae fam. nov. within the order Nitrosomonadales isolated from soil.</title>
        <authorList>
            <person name="Huber K.J."/>
            <person name="Neumann-Schaal M."/>
            <person name="Geppert A."/>
            <person name="Luckner M."/>
            <person name="Wanner G."/>
            <person name="Overmann J."/>
        </authorList>
    </citation>
    <scope>NUCLEOTIDE SEQUENCE [LARGE SCALE GENOMIC DNA]</scope>
    <source>
        <strain evidence="3 4">Swamp67</strain>
    </source>
</reference>
<dbReference type="EMBL" id="CP053073">
    <property type="protein sequence ID" value="QJR16450.1"/>
    <property type="molecule type" value="Genomic_DNA"/>
</dbReference>
<evidence type="ECO:0000256" key="1">
    <source>
        <dbReference type="ARBA" id="ARBA00022603"/>
    </source>
</evidence>
<evidence type="ECO:0000256" key="2">
    <source>
        <dbReference type="ARBA" id="ARBA00022679"/>
    </source>
</evidence>
<dbReference type="PANTHER" id="PTHR40048:SF1">
    <property type="entry name" value="RHAMNOSYL O-METHYLTRANSFERASE"/>
    <property type="match status" value="1"/>
</dbReference>
<dbReference type="Gene3D" id="3.40.50.150">
    <property type="entry name" value="Vaccinia Virus protein VP39"/>
    <property type="match status" value="1"/>
</dbReference>
<dbReference type="GO" id="GO:0071770">
    <property type="term" value="P:DIM/DIP cell wall layer assembly"/>
    <property type="evidence" value="ECO:0007669"/>
    <property type="project" value="TreeGrafter"/>
</dbReference>
<evidence type="ECO:0000313" key="4">
    <source>
        <dbReference type="Proteomes" id="UP000503096"/>
    </source>
</evidence>
<name>A0A6M4HA22_9PROT</name>
<keyword evidence="1 3" id="KW-0489">Methyltransferase</keyword>
<dbReference type="InterPro" id="IPR007072">
    <property type="entry name" value="RNMT_CmcI"/>
</dbReference>
<dbReference type="AlphaFoldDB" id="A0A6M4HA22"/>
<gene>
    <name evidence="3" type="ORF">DSM104440_03285</name>
</gene>
<protein>
    <submittedName>
        <fullName evidence="3">Rhamnosyl O-methyltransferase</fullName>
        <ecNumber evidence="3">2.1.1.-</ecNumber>
    </submittedName>
</protein>
<dbReference type="GO" id="GO:0008610">
    <property type="term" value="P:lipid biosynthetic process"/>
    <property type="evidence" value="ECO:0007669"/>
    <property type="project" value="InterPro"/>
</dbReference>
<dbReference type="GO" id="GO:0005886">
    <property type="term" value="C:plasma membrane"/>
    <property type="evidence" value="ECO:0007669"/>
    <property type="project" value="TreeGrafter"/>
</dbReference>
<dbReference type="RefSeq" id="WP_171164554.1">
    <property type="nucleotide sequence ID" value="NZ_CP053073.1"/>
</dbReference>